<dbReference type="SUPFAM" id="SSF50341">
    <property type="entry name" value="CheW-like"/>
    <property type="match status" value="1"/>
</dbReference>
<dbReference type="InterPro" id="IPR036061">
    <property type="entry name" value="CheW-like_dom_sf"/>
</dbReference>
<dbReference type="KEGG" id="oni:Osc7112_1229"/>
<dbReference type="PROSITE" id="PS50851">
    <property type="entry name" value="CHEW"/>
    <property type="match status" value="1"/>
</dbReference>
<keyword evidence="3" id="KW-1185">Reference proteome</keyword>
<organism evidence="2 3">
    <name type="scientific">Phormidium nigroviride PCC 7112</name>
    <dbReference type="NCBI Taxonomy" id="179408"/>
    <lineage>
        <taxon>Bacteria</taxon>
        <taxon>Bacillati</taxon>
        <taxon>Cyanobacteriota</taxon>
        <taxon>Cyanophyceae</taxon>
        <taxon>Oscillatoriophycideae</taxon>
        <taxon>Oscillatoriales</taxon>
        <taxon>Oscillatoriaceae</taxon>
        <taxon>Phormidium</taxon>
    </lineage>
</organism>
<dbReference type="PANTHER" id="PTHR22617:SF23">
    <property type="entry name" value="CHEMOTAXIS PROTEIN CHEW"/>
    <property type="match status" value="1"/>
</dbReference>
<feature type="domain" description="CheW-like" evidence="1">
    <location>
        <begin position="16"/>
        <end position="167"/>
    </location>
</feature>
<dbReference type="InterPro" id="IPR002545">
    <property type="entry name" value="CheW-lke_dom"/>
</dbReference>
<dbReference type="Pfam" id="PF01584">
    <property type="entry name" value="CheW"/>
    <property type="match status" value="1"/>
</dbReference>
<dbReference type="Proteomes" id="UP000010478">
    <property type="component" value="Chromosome"/>
</dbReference>
<reference evidence="2 3" key="1">
    <citation type="submission" date="2012-05" db="EMBL/GenBank/DDBJ databases">
        <title>Finished chromosome of genome of Oscillatoria sp. PCC 7112.</title>
        <authorList>
            <consortium name="US DOE Joint Genome Institute"/>
            <person name="Gugger M."/>
            <person name="Coursin T."/>
            <person name="Rippka R."/>
            <person name="Tandeau De Marsac N."/>
            <person name="Huntemann M."/>
            <person name="Wei C.-L."/>
            <person name="Han J."/>
            <person name="Detter J.C."/>
            <person name="Han C."/>
            <person name="Tapia R."/>
            <person name="Davenport K."/>
            <person name="Daligault H."/>
            <person name="Erkkila T."/>
            <person name="Gu W."/>
            <person name="Munk A.C.C."/>
            <person name="Teshima H."/>
            <person name="Xu Y."/>
            <person name="Chain P."/>
            <person name="Chen A."/>
            <person name="Krypides N."/>
            <person name="Mavromatis K."/>
            <person name="Markowitz V."/>
            <person name="Szeto E."/>
            <person name="Ivanova N."/>
            <person name="Mikhailova N."/>
            <person name="Ovchinnikova G."/>
            <person name="Pagani I."/>
            <person name="Pati A."/>
            <person name="Goodwin L."/>
            <person name="Peters L."/>
            <person name="Pitluck S."/>
            <person name="Woyke T."/>
            <person name="Kerfeld C."/>
        </authorList>
    </citation>
    <scope>NUCLEOTIDE SEQUENCE [LARGE SCALE GENOMIC DNA]</scope>
    <source>
        <strain evidence="2 3">PCC 7112</strain>
    </source>
</reference>
<evidence type="ECO:0000313" key="3">
    <source>
        <dbReference type="Proteomes" id="UP000010478"/>
    </source>
</evidence>
<dbReference type="GO" id="GO:0006935">
    <property type="term" value="P:chemotaxis"/>
    <property type="evidence" value="ECO:0007669"/>
    <property type="project" value="InterPro"/>
</dbReference>
<dbReference type="Gene3D" id="2.30.30.40">
    <property type="entry name" value="SH3 Domains"/>
    <property type="match status" value="1"/>
</dbReference>
<dbReference type="SMART" id="SM00260">
    <property type="entry name" value="CheW"/>
    <property type="match status" value="1"/>
</dbReference>
<dbReference type="AlphaFoldDB" id="K9VC80"/>
<dbReference type="STRING" id="179408.Osc7112_1229"/>
<dbReference type="PANTHER" id="PTHR22617">
    <property type="entry name" value="CHEMOTAXIS SENSOR HISTIDINE KINASE-RELATED"/>
    <property type="match status" value="1"/>
</dbReference>
<dbReference type="GO" id="GO:0005829">
    <property type="term" value="C:cytosol"/>
    <property type="evidence" value="ECO:0007669"/>
    <property type="project" value="TreeGrafter"/>
</dbReference>
<name>K9VC80_9CYAN</name>
<dbReference type="RefSeq" id="WP_015175097.1">
    <property type="nucleotide sequence ID" value="NC_019729.1"/>
</dbReference>
<dbReference type="Gene3D" id="2.40.50.180">
    <property type="entry name" value="CheA-289, Domain 4"/>
    <property type="match status" value="1"/>
</dbReference>
<sequence>MKITAPPPGGNQTSATKQFLLFGQGGSLFGIELEAVREVLSLREQPISLVPNTQPFLLGLTNLRGEILAAADFGVFVGIESVDTYHPNSRILVVEASDPRDVRLLSKMRLGLAVSRVEGVLTLNPDRIVSALDVSPDLAPFLKGLYNSEGRLLMIVDVEAIAHSERW</sequence>
<evidence type="ECO:0000259" key="1">
    <source>
        <dbReference type="PROSITE" id="PS50851"/>
    </source>
</evidence>
<protein>
    <submittedName>
        <fullName evidence="2">CheW protein</fullName>
    </submittedName>
</protein>
<dbReference type="InterPro" id="IPR039315">
    <property type="entry name" value="CheW"/>
</dbReference>
<evidence type="ECO:0000313" key="2">
    <source>
        <dbReference type="EMBL" id="AFZ05773.1"/>
    </source>
</evidence>
<accession>K9VC80</accession>
<dbReference type="HOGENOM" id="CLU_048995_5_0_3"/>
<gene>
    <name evidence="2" type="ORF">Osc7112_1229</name>
</gene>
<dbReference type="eggNOG" id="COG0835">
    <property type="taxonomic scope" value="Bacteria"/>
</dbReference>
<dbReference type="EMBL" id="CP003614">
    <property type="protein sequence ID" value="AFZ05773.1"/>
    <property type="molecule type" value="Genomic_DNA"/>
</dbReference>
<dbReference type="GO" id="GO:0007165">
    <property type="term" value="P:signal transduction"/>
    <property type="evidence" value="ECO:0007669"/>
    <property type="project" value="InterPro"/>
</dbReference>
<dbReference type="OrthoDB" id="456080at2"/>
<proteinExistence type="predicted"/>